<gene>
    <name evidence="2" type="ORF">M0813_01988</name>
</gene>
<feature type="coiled-coil region" evidence="1">
    <location>
        <begin position="24"/>
        <end position="72"/>
    </location>
</feature>
<proteinExistence type="predicted"/>
<evidence type="ECO:0000313" key="3">
    <source>
        <dbReference type="Proteomes" id="UP001150062"/>
    </source>
</evidence>
<evidence type="ECO:0000256" key="1">
    <source>
        <dbReference type="SAM" id="Coils"/>
    </source>
</evidence>
<comment type="caution">
    <text evidence="2">The sequence shown here is derived from an EMBL/GenBank/DDBJ whole genome shotgun (WGS) entry which is preliminary data.</text>
</comment>
<protein>
    <submittedName>
        <fullName evidence="2">Uncharacterized protein</fullName>
    </submittedName>
</protein>
<organism evidence="2 3">
    <name type="scientific">Anaeramoeba flamelloides</name>
    <dbReference type="NCBI Taxonomy" id="1746091"/>
    <lineage>
        <taxon>Eukaryota</taxon>
        <taxon>Metamonada</taxon>
        <taxon>Anaeramoebidae</taxon>
        <taxon>Anaeramoeba</taxon>
    </lineage>
</organism>
<dbReference type="EMBL" id="JAOAOG010000131">
    <property type="protein sequence ID" value="KAJ6246738.1"/>
    <property type="molecule type" value="Genomic_DNA"/>
</dbReference>
<name>A0ABQ8YQ57_9EUKA</name>
<accession>A0ABQ8YQ57</accession>
<keyword evidence="3" id="KW-1185">Reference proteome</keyword>
<feature type="coiled-coil region" evidence="1">
    <location>
        <begin position="301"/>
        <end position="335"/>
    </location>
</feature>
<dbReference type="Proteomes" id="UP001150062">
    <property type="component" value="Unassembled WGS sequence"/>
</dbReference>
<sequence length="534" mass="63985">MIFEQNLIRLFKLKQSKSNGKKVVSNETNNLNRNEMEMEKEKEKEMEGKLKEIEIEVEIENENHNLNENENENKNDLGNLISEKKELLKEYPKYLEKIELKLENYNGIFFNFEKIKNKLFEEINKNMKINCQIIEGVYNNENVITFIKTLNILKKKKMKEFIKKRKSISKLIYLFSNDIIDQNIMSESNDLNKISEKYQKEYVTQVNEIEELKIYIKKIQIIIDKLINLNKTLIKFNKIREKLNIINLAIQPLIKHYQNNNKFQVTIKKKEENHREISKKIINLGGEIIKEEQNLGEAEIILNNEKQIEKIENSIEKLKNNIKKLKKTKSQNYEKLILILFRSFPEQIKDKNISLRHITDANNLLQKLKKKSNFKLKLTKQFQEMNSKKKEIGCSFEILYNFPNNKSIKNSKFHFYLNQLNLNSNTDMNNLKEIKKVHLPIKSDNNKKNKNIRIKKIKLNVGNYFCFYYFYDNILIGKTVIFKFQKELINFIYDLEENGKIYWKYDSNDQNFQIIYNKKIKTSVPRELPNSNQK</sequence>
<reference evidence="2" key="1">
    <citation type="submission" date="2022-08" db="EMBL/GenBank/DDBJ databases">
        <title>Novel sulfate-reducing endosymbionts in the free-living metamonad Anaeramoeba.</title>
        <authorList>
            <person name="Jerlstrom-Hultqvist J."/>
            <person name="Cepicka I."/>
            <person name="Gallot-Lavallee L."/>
            <person name="Salas-Leiva D."/>
            <person name="Curtis B.A."/>
            <person name="Zahonova K."/>
            <person name="Pipaliya S."/>
            <person name="Dacks J."/>
            <person name="Roger A.J."/>
        </authorList>
    </citation>
    <scope>NUCLEOTIDE SEQUENCE</scope>
    <source>
        <strain evidence="2">Schooner1</strain>
    </source>
</reference>
<evidence type="ECO:0000313" key="2">
    <source>
        <dbReference type="EMBL" id="KAJ6246738.1"/>
    </source>
</evidence>
<keyword evidence="1" id="KW-0175">Coiled coil</keyword>